<evidence type="ECO:0000259" key="5">
    <source>
        <dbReference type="Pfam" id="PF01555"/>
    </source>
</evidence>
<feature type="domain" description="DNA methylase N-4/N-6" evidence="5">
    <location>
        <begin position="498"/>
        <end position="734"/>
    </location>
</feature>
<dbReference type="AlphaFoldDB" id="A0A366DUJ0"/>
<dbReference type="Proteomes" id="UP000252254">
    <property type="component" value="Unassembled WGS sequence"/>
</dbReference>
<dbReference type="InterPro" id="IPR002052">
    <property type="entry name" value="DNA_methylase_N6_adenine_CS"/>
</dbReference>
<dbReference type="GO" id="GO:0009307">
    <property type="term" value="P:DNA restriction-modification system"/>
    <property type="evidence" value="ECO:0007669"/>
    <property type="project" value="UniProtKB-KW"/>
</dbReference>
<evidence type="ECO:0000313" key="7">
    <source>
        <dbReference type="Proteomes" id="UP000252254"/>
    </source>
</evidence>
<evidence type="ECO:0000313" key="6">
    <source>
        <dbReference type="EMBL" id="RBO93575.1"/>
    </source>
</evidence>
<dbReference type="RefSeq" id="WP_170126224.1">
    <property type="nucleotide sequence ID" value="NZ_BAABQN010000010.1"/>
</dbReference>
<comment type="similarity">
    <text evidence="1">Belongs to the N(4)/N(6)-methyltransferase family.</text>
</comment>
<evidence type="ECO:0000256" key="2">
    <source>
        <dbReference type="ARBA" id="ARBA00022603"/>
    </source>
</evidence>
<sequence>MKEQNMQSKQRFFSALSNVFLGEVGSKLEGNSGYTNLMKIRNQYFNKIKPLIEHEVSEEFQGHENGVGDLYNKLYTFFDSYLNETGTPFYNKTQLHKNLYEKIYSDKEDTSLFWKTQKLFYVKSEAVFTSMEFDLDGVNFEFDASEIEYQKNNEKKEIEFLLVEASKDKLKFKVEYKDNSNSKYERLKKYLNLKEPNDIKDYLFNNISNFNHPNIIINKNELNLEHFTSKTSFRKIVRVKNMDDALETVVLSLVINSVEDMGSYLNKEEITVDEDLIKKAIRIYKKQKEVDYFIHKDASSFLKEQFNIFIYDYLFNEKELDTLWDKDRIYAIQKIKKIAFKIIDYIGKFENELKAIWLKPRLVKSCHYVITLDRIDDVNIIRKIIESEGFENQIEEWKWLYEPEIDEDTGQELKGEMKEFEFALELNKDDILVTNEDGKEVLNDVYKYLPIDTRHFEDIKFEILSCFSEIDNEIDGVLIKSENYQALNDIVSKEKGEIQLIYIDPPFNTGDDFDYKDEYQDSTWLTIMNDRLNLSSDLLSDEGSLFLHLGEDASYYGRMLLDRAFGKGSYLNNIIWAYNLIGGNAKKYERNHEYITWYAVNPNKYIFNKDLVRQPYSKDFLESLKENEKGELVYTRGSGRDGERLNRKKESKINPLGKAPSDIWDDIAYMPPAPERLGFGTQKPEELLYRVIAGASNEGGKVLDFFSGSGTTISVAHKLKRKWIGVEMGEHFYTKILPRLKRVLKGDVRTKVSKKVDWQGGGFFKYYELEQYEDILKKSKYIYSDNNISNIFYDSEKLLDAINIEEDKVTVVLKNIYNDVDIAETISNLSGKKIKSLTEERVTFTDNTEVELGSLEWESNKFLRPLIWWGEKDD</sequence>
<keyword evidence="3" id="KW-0808">Transferase</keyword>
<dbReference type="Gene3D" id="3.40.50.150">
    <property type="entry name" value="Vaccinia Virus protein VP39"/>
    <property type="match status" value="1"/>
</dbReference>
<dbReference type="PRINTS" id="PR00508">
    <property type="entry name" value="S21N4MTFRASE"/>
</dbReference>
<dbReference type="InterPro" id="IPR001091">
    <property type="entry name" value="RM_Methyltransferase"/>
</dbReference>
<dbReference type="EMBL" id="QNRI01000011">
    <property type="protein sequence ID" value="RBO93575.1"/>
    <property type="molecule type" value="Genomic_DNA"/>
</dbReference>
<proteinExistence type="inferred from homology"/>
<keyword evidence="7" id="KW-1185">Reference proteome</keyword>
<keyword evidence="4" id="KW-0680">Restriction system</keyword>
<dbReference type="InterPro" id="IPR002941">
    <property type="entry name" value="DNA_methylase_N4/N6"/>
</dbReference>
<gene>
    <name evidence="6" type="ORF">DES48_11186</name>
</gene>
<reference evidence="6 7" key="1">
    <citation type="submission" date="2018-06" db="EMBL/GenBank/DDBJ databases">
        <title>Genomic Encyclopedia of Type Strains, Phase IV (KMG-IV): sequencing the most valuable type-strain genomes for metagenomic binning, comparative biology and taxonomic classification.</title>
        <authorList>
            <person name="Goeker M."/>
        </authorList>
    </citation>
    <scope>NUCLEOTIDE SEQUENCE [LARGE SCALE GENOMIC DNA]</scope>
    <source>
        <strain evidence="6 7">DSM 15140</strain>
    </source>
</reference>
<dbReference type="SUPFAM" id="SSF53335">
    <property type="entry name" value="S-adenosyl-L-methionine-dependent methyltransferases"/>
    <property type="match status" value="1"/>
</dbReference>
<dbReference type="PROSITE" id="PS00092">
    <property type="entry name" value="N6_MTASE"/>
    <property type="match status" value="1"/>
</dbReference>
<dbReference type="GO" id="GO:0003677">
    <property type="term" value="F:DNA binding"/>
    <property type="evidence" value="ECO:0007669"/>
    <property type="project" value="InterPro"/>
</dbReference>
<evidence type="ECO:0000256" key="3">
    <source>
        <dbReference type="ARBA" id="ARBA00022679"/>
    </source>
</evidence>
<organism evidence="6 7">
    <name type="scientific">Paraliobacillus ryukyuensis</name>
    <dbReference type="NCBI Taxonomy" id="200904"/>
    <lineage>
        <taxon>Bacteria</taxon>
        <taxon>Bacillati</taxon>
        <taxon>Bacillota</taxon>
        <taxon>Bacilli</taxon>
        <taxon>Bacillales</taxon>
        <taxon>Bacillaceae</taxon>
        <taxon>Paraliobacillus</taxon>
    </lineage>
</organism>
<evidence type="ECO:0000256" key="1">
    <source>
        <dbReference type="ARBA" id="ARBA00006594"/>
    </source>
</evidence>
<dbReference type="GO" id="GO:0008170">
    <property type="term" value="F:N-methyltransferase activity"/>
    <property type="evidence" value="ECO:0007669"/>
    <property type="project" value="InterPro"/>
</dbReference>
<accession>A0A366DUJ0</accession>
<keyword evidence="2 6" id="KW-0489">Methyltransferase</keyword>
<evidence type="ECO:0000256" key="4">
    <source>
        <dbReference type="ARBA" id="ARBA00022747"/>
    </source>
</evidence>
<dbReference type="InterPro" id="IPR029063">
    <property type="entry name" value="SAM-dependent_MTases_sf"/>
</dbReference>
<dbReference type="GO" id="GO:0032259">
    <property type="term" value="P:methylation"/>
    <property type="evidence" value="ECO:0007669"/>
    <property type="project" value="UniProtKB-KW"/>
</dbReference>
<name>A0A366DUJ0_9BACI</name>
<protein>
    <submittedName>
        <fullName evidence="6">DNA methylase</fullName>
    </submittedName>
</protein>
<comment type="caution">
    <text evidence="6">The sequence shown here is derived from an EMBL/GenBank/DDBJ whole genome shotgun (WGS) entry which is preliminary data.</text>
</comment>
<dbReference type="Pfam" id="PF01555">
    <property type="entry name" value="N6_N4_Mtase"/>
    <property type="match status" value="1"/>
</dbReference>